<evidence type="ECO:0000313" key="3">
    <source>
        <dbReference type="Proteomes" id="UP001174909"/>
    </source>
</evidence>
<dbReference type="AlphaFoldDB" id="A0AA35S842"/>
<dbReference type="Proteomes" id="UP001174909">
    <property type="component" value="Unassembled WGS sequence"/>
</dbReference>
<comment type="caution">
    <text evidence="2">The sequence shown here is derived from an EMBL/GenBank/DDBJ whole genome shotgun (WGS) entry which is preliminary data.</text>
</comment>
<keyword evidence="3" id="KW-1185">Reference proteome</keyword>
<keyword evidence="1" id="KW-0732">Signal</keyword>
<gene>
    <name evidence="2" type="ORF">GBAR_LOCUS14593</name>
</gene>
<feature type="chain" id="PRO_5041464854" description="DUF3828 domain-containing protein" evidence="1">
    <location>
        <begin position="20"/>
        <end position="103"/>
    </location>
</feature>
<protein>
    <recommendedName>
        <fullName evidence="4">DUF3828 domain-containing protein</fullName>
    </recommendedName>
</protein>
<sequence>MRVLFTTLIAAAVIMTANSWPLEHEQLPAAYEYYLQQLMSDRNEEFSNTFAAELQVNKNYGDSLQTQYTLPVESLEVGQSITVVFRNPESGRVGLTLVTDNGD</sequence>
<feature type="non-terminal residue" evidence="2">
    <location>
        <position position="1"/>
    </location>
</feature>
<reference evidence="2" key="1">
    <citation type="submission" date="2023-03" db="EMBL/GenBank/DDBJ databases">
        <authorList>
            <person name="Steffen K."/>
            <person name="Cardenas P."/>
        </authorList>
    </citation>
    <scope>NUCLEOTIDE SEQUENCE</scope>
</reference>
<feature type="signal peptide" evidence="1">
    <location>
        <begin position="1"/>
        <end position="19"/>
    </location>
</feature>
<dbReference type="EMBL" id="CASHTH010002133">
    <property type="protein sequence ID" value="CAI8025228.1"/>
    <property type="molecule type" value="Genomic_DNA"/>
</dbReference>
<evidence type="ECO:0008006" key="4">
    <source>
        <dbReference type="Google" id="ProtNLM"/>
    </source>
</evidence>
<evidence type="ECO:0000256" key="1">
    <source>
        <dbReference type="SAM" id="SignalP"/>
    </source>
</evidence>
<accession>A0AA35S842</accession>
<organism evidence="2 3">
    <name type="scientific">Geodia barretti</name>
    <name type="common">Barrett's horny sponge</name>
    <dbReference type="NCBI Taxonomy" id="519541"/>
    <lineage>
        <taxon>Eukaryota</taxon>
        <taxon>Metazoa</taxon>
        <taxon>Porifera</taxon>
        <taxon>Demospongiae</taxon>
        <taxon>Heteroscleromorpha</taxon>
        <taxon>Tetractinellida</taxon>
        <taxon>Astrophorina</taxon>
        <taxon>Geodiidae</taxon>
        <taxon>Geodia</taxon>
    </lineage>
</organism>
<proteinExistence type="predicted"/>
<evidence type="ECO:0000313" key="2">
    <source>
        <dbReference type="EMBL" id="CAI8025228.1"/>
    </source>
</evidence>
<name>A0AA35S842_GEOBA</name>